<organism evidence="2 3">
    <name type="scientific">Compostimonas suwonensis</name>
    <dbReference type="NCBI Taxonomy" id="1048394"/>
    <lineage>
        <taxon>Bacteria</taxon>
        <taxon>Bacillati</taxon>
        <taxon>Actinomycetota</taxon>
        <taxon>Actinomycetes</taxon>
        <taxon>Micrococcales</taxon>
        <taxon>Microbacteriaceae</taxon>
        <taxon>Compostimonas</taxon>
    </lineage>
</organism>
<evidence type="ECO:0000313" key="2">
    <source>
        <dbReference type="EMBL" id="PJJ61664.1"/>
    </source>
</evidence>
<protein>
    <submittedName>
        <fullName evidence="2">Uncharacterized protein</fullName>
    </submittedName>
</protein>
<dbReference type="Proteomes" id="UP000230161">
    <property type="component" value="Unassembled WGS sequence"/>
</dbReference>
<feature type="transmembrane region" description="Helical" evidence="1">
    <location>
        <begin position="24"/>
        <end position="43"/>
    </location>
</feature>
<keyword evidence="1" id="KW-1133">Transmembrane helix</keyword>
<name>A0A2M9BUN8_9MICO</name>
<feature type="transmembrane region" description="Helical" evidence="1">
    <location>
        <begin position="55"/>
        <end position="74"/>
    </location>
</feature>
<dbReference type="AlphaFoldDB" id="A0A2M9BUN8"/>
<accession>A0A2M9BUN8</accession>
<proteinExistence type="predicted"/>
<keyword evidence="1" id="KW-0472">Membrane</keyword>
<feature type="transmembrane region" description="Helical" evidence="1">
    <location>
        <begin position="80"/>
        <end position="100"/>
    </location>
</feature>
<gene>
    <name evidence="2" type="ORF">CLV54_2612</name>
</gene>
<evidence type="ECO:0000256" key="1">
    <source>
        <dbReference type="SAM" id="Phobius"/>
    </source>
</evidence>
<sequence length="106" mass="11188">MVGIVVWLLIELLTQEPTSLPTAVAILVLALLGAVFVLAAAIGSLRAASWIRGAAFVWQLIQIAIAVGCFQGVYAQPEVGWTLLVPSLLGIVLLLSPSVTRALRRA</sequence>
<dbReference type="EMBL" id="PGFB01000004">
    <property type="protein sequence ID" value="PJJ61664.1"/>
    <property type="molecule type" value="Genomic_DNA"/>
</dbReference>
<evidence type="ECO:0000313" key="3">
    <source>
        <dbReference type="Proteomes" id="UP000230161"/>
    </source>
</evidence>
<comment type="caution">
    <text evidence="2">The sequence shown here is derived from an EMBL/GenBank/DDBJ whole genome shotgun (WGS) entry which is preliminary data.</text>
</comment>
<keyword evidence="3" id="KW-1185">Reference proteome</keyword>
<reference evidence="2 3" key="1">
    <citation type="submission" date="2017-11" db="EMBL/GenBank/DDBJ databases">
        <title>Genomic Encyclopedia of Archaeal and Bacterial Type Strains, Phase II (KMG-II): From Individual Species to Whole Genera.</title>
        <authorList>
            <person name="Goeker M."/>
        </authorList>
    </citation>
    <scope>NUCLEOTIDE SEQUENCE [LARGE SCALE GENOMIC DNA]</scope>
    <source>
        <strain evidence="2 3">DSM 25625</strain>
    </source>
</reference>
<keyword evidence="1" id="KW-0812">Transmembrane</keyword>